<organism evidence="2 3">
    <name type="scientific">Lepidopterella palustris CBS 459.81</name>
    <dbReference type="NCBI Taxonomy" id="1314670"/>
    <lineage>
        <taxon>Eukaryota</taxon>
        <taxon>Fungi</taxon>
        <taxon>Dikarya</taxon>
        <taxon>Ascomycota</taxon>
        <taxon>Pezizomycotina</taxon>
        <taxon>Dothideomycetes</taxon>
        <taxon>Pleosporomycetidae</taxon>
        <taxon>Mytilinidiales</taxon>
        <taxon>Argynnaceae</taxon>
        <taxon>Lepidopterella</taxon>
    </lineage>
</organism>
<feature type="domain" description="Heterokaryon incompatibility" evidence="1">
    <location>
        <begin position="69"/>
        <end position="211"/>
    </location>
</feature>
<accession>A0A8E2E695</accession>
<dbReference type="Pfam" id="PF06985">
    <property type="entry name" value="HET"/>
    <property type="match status" value="1"/>
</dbReference>
<evidence type="ECO:0000259" key="1">
    <source>
        <dbReference type="Pfam" id="PF06985"/>
    </source>
</evidence>
<name>A0A8E2E695_9PEZI</name>
<evidence type="ECO:0000313" key="2">
    <source>
        <dbReference type="EMBL" id="OCK77966.1"/>
    </source>
</evidence>
<dbReference type="OrthoDB" id="2958217at2759"/>
<dbReference type="InterPro" id="IPR010730">
    <property type="entry name" value="HET"/>
</dbReference>
<protein>
    <submittedName>
        <fullName evidence="2">HET-domain-containing protein</fullName>
    </submittedName>
</protein>
<sequence>VSPRMIRRWLKQCELLHWKSCSRLEMPDGRKVRSSPLWDEAKFHELRPKMFVIDVLDGCLTRLPSDGQYLALSYVWGTPPVLCTKLENLEAHKVPGTLTQSNEQIVMVVKDAMKLTADIGQRYLWVDSLCIVQDGPEKMNTINQMDLVYRKSLVTIVAATGDHANVGLPGVRPHTRATEQRCAEISAHLKLIVPHSLQVVGNTTWAKRAWTCVKPFISTGKLKF</sequence>
<feature type="non-terminal residue" evidence="2">
    <location>
        <position position="224"/>
    </location>
</feature>
<dbReference type="PANTHER" id="PTHR33112:SF12">
    <property type="entry name" value="HETEROKARYON INCOMPATIBILITY DOMAIN-CONTAINING PROTEIN"/>
    <property type="match status" value="1"/>
</dbReference>
<dbReference type="EMBL" id="KV745088">
    <property type="protein sequence ID" value="OCK77966.1"/>
    <property type="molecule type" value="Genomic_DNA"/>
</dbReference>
<evidence type="ECO:0000313" key="3">
    <source>
        <dbReference type="Proteomes" id="UP000250266"/>
    </source>
</evidence>
<dbReference type="AlphaFoldDB" id="A0A8E2E695"/>
<proteinExistence type="predicted"/>
<keyword evidence="3" id="KW-1185">Reference proteome</keyword>
<reference evidence="2 3" key="1">
    <citation type="journal article" date="2016" name="Nat. Commun.">
        <title>Ectomycorrhizal ecology is imprinted in the genome of the dominant symbiotic fungus Cenococcum geophilum.</title>
        <authorList>
            <consortium name="DOE Joint Genome Institute"/>
            <person name="Peter M."/>
            <person name="Kohler A."/>
            <person name="Ohm R.A."/>
            <person name="Kuo A."/>
            <person name="Krutzmann J."/>
            <person name="Morin E."/>
            <person name="Arend M."/>
            <person name="Barry K.W."/>
            <person name="Binder M."/>
            <person name="Choi C."/>
            <person name="Clum A."/>
            <person name="Copeland A."/>
            <person name="Grisel N."/>
            <person name="Haridas S."/>
            <person name="Kipfer T."/>
            <person name="LaButti K."/>
            <person name="Lindquist E."/>
            <person name="Lipzen A."/>
            <person name="Maire R."/>
            <person name="Meier B."/>
            <person name="Mihaltcheva S."/>
            <person name="Molinier V."/>
            <person name="Murat C."/>
            <person name="Poggeler S."/>
            <person name="Quandt C.A."/>
            <person name="Sperisen C."/>
            <person name="Tritt A."/>
            <person name="Tisserant E."/>
            <person name="Crous P.W."/>
            <person name="Henrissat B."/>
            <person name="Nehls U."/>
            <person name="Egli S."/>
            <person name="Spatafora J.W."/>
            <person name="Grigoriev I.V."/>
            <person name="Martin F.M."/>
        </authorList>
    </citation>
    <scope>NUCLEOTIDE SEQUENCE [LARGE SCALE GENOMIC DNA]</scope>
    <source>
        <strain evidence="2 3">CBS 459.81</strain>
    </source>
</reference>
<dbReference type="Proteomes" id="UP000250266">
    <property type="component" value="Unassembled WGS sequence"/>
</dbReference>
<dbReference type="PANTHER" id="PTHR33112">
    <property type="entry name" value="DOMAIN PROTEIN, PUTATIVE-RELATED"/>
    <property type="match status" value="1"/>
</dbReference>
<gene>
    <name evidence="2" type="ORF">K432DRAFT_303004</name>
</gene>